<name>A0A812N0M8_9DINO</name>
<keyword evidence="3" id="KW-1185">Reference proteome</keyword>
<dbReference type="Gene3D" id="2.60.120.330">
    <property type="entry name" value="B-lactam Antibiotic, Isopenicillin N Synthase, Chain"/>
    <property type="match status" value="1"/>
</dbReference>
<reference evidence="2" key="1">
    <citation type="submission" date="2021-02" db="EMBL/GenBank/DDBJ databases">
        <authorList>
            <person name="Dougan E. K."/>
            <person name="Rhodes N."/>
            <person name="Thang M."/>
            <person name="Chan C."/>
        </authorList>
    </citation>
    <scope>NUCLEOTIDE SEQUENCE</scope>
</reference>
<comment type="caution">
    <text evidence="2">The sequence shown here is derived from an EMBL/GenBank/DDBJ whole genome shotgun (WGS) entry which is preliminary data.</text>
</comment>
<evidence type="ECO:0000313" key="2">
    <source>
        <dbReference type="EMBL" id="CAE7271739.1"/>
    </source>
</evidence>
<dbReference type="InterPro" id="IPR050231">
    <property type="entry name" value="Iron_ascorbate_oxido_reductase"/>
</dbReference>
<dbReference type="Pfam" id="PF03171">
    <property type="entry name" value="2OG-FeII_Oxy"/>
    <property type="match status" value="1"/>
</dbReference>
<feature type="domain" description="Isopenicillin N synthase-like Fe(2+) 2OG dioxygenase" evidence="1">
    <location>
        <begin position="118"/>
        <end position="202"/>
    </location>
</feature>
<accession>A0A812N0M8</accession>
<dbReference type="AlphaFoldDB" id="A0A812N0M8"/>
<proteinExistence type="predicted"/>
<evidence type="ECO:0000259" key="1">
    <source>
        <dbReference type="Pfam" id="PF03171"/>
    </source>
</evidence>
<dbReference type="OrthoDB" id="437643at2759"/>
<dbReference type="PANTHER" id="PTHR47990">
    <property type="entry name" value="2-OXOGLUTARATE (2OG) AND FE(II)-DEPENDENT OXYGENASE SUPERFAMILY PROTEIN-RELATED"/>
    <property type="match status" value="1"/>
</dbReference>
<dbReference type="InterPro" id="IPR044861">
    <property type="entry name" value="IPNS-like_FE2OG_OXY"/>
</dbReference>
<protein>
    <submittedName>
        <fullName evidence="2">Cercam protein</fullName>
    </submittedName>
</protein>
<gene>
    <name evidence="2" type="primary">Cercam</name>
    <name evidence="2" type="ORF">SNAT2548_LOCUS14422</name>
</gene>
<dbReference type="Proteomes" id="UP000604046">
    <property type="component" value="Unassembled WGS sequence"/>
</dbReference>
<dbReference type="SUPFAM" id="SSF51197">
    <property type="entry name" value="Clavaminate synthase-like"/>
    <property type="match status" value="1"/>
</dbReference>
<organism evidence="2 3">
    <name type="scientific">Symbiodinium natans</name>
    <dbReference type="NCBI Taxonomy" id="878477"/>
    <lineage>
        <taxon>Eukaryota</taxon>
        <taxon>Sar</taxon>
        <taxon>Alveolata</taxon>
        <taxon>Dinophyceae</taxon>
        <taxon>Suessiales</taxon>
        <taxon>Symbiodiniaceae</taxon>
        <taxon>Symbiodinium</taxon>
    </lineage>
</organism>
<dbReference type="InterPro" id="IPR027443">
    <property type="entry name" value="IPNS-like_sf"/>
</dbReference>
<dbReference type="EMBL" id="CAJNDS010001668">
    <property type="protein sequence ID" value="CAE7271739.1"/>
    <property type="molecule type" value="Genomic_DNA"/>
</dbReference>
<sequence length="216" mass="23798">MRYFASSGDRCRGLREGSPELHLPLADAGYTLQSARQHFHVVVGAADHQAWPTGLKETSQLMIRELEALCAELLRLLPGGDRMEAAWRRASKATGDASVWDAFSYFPTESVVEPGAVDVAMAAHTDPGLFTAKPLSFVEGLEVWDFASDKWISVEGEGRGAGEIVVFSADTLERWTKGAIPSCRHRVAKPRGSEPRLSLVYEMRILREGVDLEQMP</sequence>
<evidence type="ECO:0000313" key="3">
    <source>
        <dbReference type="Proteomes" id="UP000604046"/>
    </source>
</evidence>